<organism evidence="1 2">
    <name type="scientific">Sclerotinia sclerotiorum (strain ATCC 18683 / 1980 / Ss-1)</name>
    <name type="common">White mold</name>
    <name type="synonym">Whetzelinia sclerotiorum</name>
    <dbReference type="NCBI Taxonomy" id="665079"/>
    <lineage>
        <taxon>Eukaryota</taxon>
        <taxon>Fungi</taxon>
        <taxon>Dikarya</taxon>
        <taxon>Ascomycota</taxon>
        <taxon>Pezizomycotina</taxon>
        <taxon>Leotiomycetes</taxon>
        <taxon>Helotiales</taxon>
        <taxon>Sclerotiniaceae</taxon>
        <taxon>Sclerotinia</taxon>
    </lineage>
</organism>
<proteinExistence type="predicted"/>
<protein>
    <submittedName>
        <fullName evidence="1">Uncharacterized protein</fullName>
    </submittedName>
</protein>
<sequence>MKFIIALTAETACDTLCLGLITKIYGWVTTVSRIVAIASETQKIGINSRHIDLTKLQDQVDQIISDLNTSENTCPLL</sequence>
<evidence type="ECO:0000313" key="2">
    <source>
        <dbReference type="Proteomes" id="UP000177798"/>
    </source>
</evidence>
<name>A0A1D9Q7G3_SCLS1</name>
<accession>A0A1D9Q7G3</accession>
<dbReference type="EMBL" id="CP017819">
    <property type="protein sequence ID" value="APA10742.1"/>
    <property type="molecule type" value="Genomic_DNA"/>
</dbReference>
<evidence type="ECO:0000313" key="1">
    <source>
        <dbReference type="EMBL" id="APA10742.1"/>
    </source>
</evidence>
<gene>
    <name evidence="1" type="ORF">sscle_06g055120</name>
</gene>
<dbReference type="Proteomes" id="UP000177798">
    <property type="component" value="Chromosome 6"/>
</dbReference>
<dbReference type="VEuPathDB" id="FungiDB:sscle_06g055120"/>
<dbReference type="AlphaFoldDB" id="A0A1D9Q7G3"/>
<reference evidence="2" key="1">
    <citation type="journal article" date="2017" name="Genome Biol. Evol.">
        <title>The complete genome sequence of the phytopathogenic fungus Sclerotinia sclerotiorum reveals insights into the genome architecture of broad host range pathogens.</title>
        <authorList>
            <person name="Derbyshire M."/>
            <person name="Denton-Giles M."/>
            <person name="Hegedus D."/>
            <person name="Seifbarghy S."/>
            <person name="Rollins J."/>
            <person name="van Kan J."/>
            <person name="Seidl M.F."/>
            <person name="Faino L."/>
            <person name="Mbengue M."/>
            <person name="Navaud O."/>
            <person name="Raffaele S."/>
            <person name="Hammond-Kosack K."/>
            <person name="Heard S."/>
            <person name="Oliver R."/>
        </authorList>
    </citation>
    <scope>NUCLEOTIDE SEQUENCE [LARGE SCALE GENOMIC DNA]</scope>
    <source>
        <strain evidence="2">ATCC 18683 / 1980 / Ss-1</strain>
    </source>
</reference>